<gene>
    <name evidence="1" type="ORF">THF1D04_10741</name>
</gene>
<dbReference type="AlphaFoldDB" id="A0AAU9PYV3"/>
<evidence type="ECO:0000313" key="1">
    <source>
        <dbReference type="EMBL" id="CAH1521280.1"/>
    </source>
</evidence>
<name>A0AAU9PYV3_9VIBR</name>
<reference evidence="1" key="1">
    <citation type="submission" date="2022-01" db="EMBL/GenBank/DDBJ databases">
        <authorList>
            <person name="Lagorce A."/>
        </authorList>
    </citation>
    <scope>NUCLEOTIDE SEQUENCE</scope>
    <source>
        <strain evidence="1">Th15_F1_D04</strain>
    </source>
</reference>
<accession>A0AAU9PYV3</accession>
<dbReference type="Proteomes" id="UP001295420">
    <property type="component" value="Unassembled WGS sequence"/>
</dbReference>
<dbReference type="EMBL" id="CAKMTQ010000001">
    <property type="protein sequence ID" value="CAH1521280.1"/>
    <property type="molecule type" value="Genomic_DNA"/>
</dbReference>
<protein>
    <submittedName>
        <fullName evidence="1">Uncharacterized protein</fullName>
    </submittedName>
</protein>
<evidence type="ECO:0000313" key="2">
    <source>
        <dbReference type="Proteomes" id="UP001295420"/>
    </source>
</evidence>
<dbReference type="RefSeq" id="WP_409929974.1">
    <property type="nucleotide sequence ID" value="NZ_CAKMTQ010000001.1"/>
</dbReference>
<sequence length="136" mass="15894">MFRKKLHEELRAIFQMNAVDWAGELHKGGGHVYVEYLNVREQNFSESHIRFFGTIRLSIADTGRDDPLFGVLSSRFDAYKKRSDSTIALASVNTEAFADWLSVGTFSVSKEFYFACEIEFDKTREKIKEFKWIEYE</sequence>
<organism evidence="1 2">
    <name type="scientific">Vibrio owensii</name>
    <dbReference type="NCBI Taxonomy" id="696485"/>
    <lineage>
        <taxon>Bacteria</taxon>
        <taxon>Pseudomonadati</taxon>
        <taxon>Pseudomonadota</taxon>
        <taxon>Gammaproteobacteria</taxon>
        <taxon>Vibrionales</taxon>
        <taxon>Vibrionaceae</taxon>
        <taxon>Vibrio</taxon>
    </lineage>
</organism>
<comment type="caution">
    <text evidence="1">The sequence shown here is derived from an EMBL/GenBank/DDBJ whole genome shotgun (WGS) entry which is preliminary data.</text>
</comment>
<proteinExistence type="predicted"/>